<accession>A0A381TRL3</accession>
<organism evidence="2">
    <name type="scientific">marine metagenome</name>
    <dbReference type="NCBI Taxonomy" id="408172"/>
    <lineage>
        <taxon>unclassified sequences</taxon>
        <taxon>metagenomes</taxon>
        <taxon>ecological metagenomes</taxon>
    </lineage>
</organism>
<proteinExistence type="predicted"/>
<gene>
    <name evidence="2" type="ORF">METZ01_LOCUS71536</name>
</gene>
<dbReference type="PROSITE" id="PS51257">
    <property type="entry name" value="PROKAR_LIPOPROTEIN"/>
    <property type="match status" value="1"/>
</dbReference>
<name>A0A381TRL3_9ZZZZ</name>
<evidence type="ECO:0000256" key="1">
    <source>
        <dbReference type="SAM" id="MobiDB-lite"/>
    </source>
</evidence>
<dbReference type="SUPFAM" id="SSF54427">
    <property type="entry name" value="NTF2-like"/>
    <property type="match status" value="1"/>
</dbReference>
<dbReference type="InterPro" id="IPR032710">
    <property type="entry name" value="NTF2-like_dom_sf"/>
</dbReference>
<reference evidence="2" key="1">
    <citation type="submission" date="2018-05" db="EMBL/GenBank/DDBJ databases">
        <authorList>
            <person name="Lanie J.A."/>
            <person name="Ng W.-L."/>
            <person name="Kazmierczak K.M."/>
            <person name="Andrzejewski T.M."/>
            <person name="Davidsen T.M."/>
            <person name="Wayne K.J."/>
            <person name="Tettelin H."/>
            <person name="Glass J.I."/>
            <person name="Rusch D."/>
            <person name="Podicherti R."/>
            <person name="Tsui H.-C.T."/>
            <person name="Winkler M.E."/>
        </authorList>
    </citation>
    <scope>NUCLEOTIDE SEQUENCE</scope>
</reference>
<evidence type="ECO:0000313" key="2">
    <source>
        <dbReference type="EMBL" id="SVA18682.1"/>
    </source>
</evidence>
<protein>
    <recommendedName>
        <fullName evidence="3">SnoaL-like domain-containing protein</fullName>
    </recommendedName>
</protein>
<feature type="region of interest" description="Disordered" evidence="1">
    <location>
        <begin position="144"/>
        <end position="175"/>
    </location>
</feature>
<dbReference type="EMBL" id="UINC01005045">
    <property type="protein sequence ID" value="SVA18682.1"/>
    <property type="molecule type" value="Genomic_DNA"/>
</dbReference>
<dbReference type="AlphaFoldDB" id="A0A381TRL3"/>
<dbReference type="Gene3D" id="3.10.450.50">
    <property type="match status" value="1"/>
</dbReference>
<evidence type="ECO:0008006" key="3">
    <source>
        <dbReference type="Google" id="ProtNLM"/>
    </source>
</evidence>
<sequence length="175" mass="19336">MKKLILILALLTMGCDAPVEGSGFWIGDENETFVNASDETTETYKQWLQAHNDKDIETILSLETDDVRIDLPNGMVISGAEAHAEALSNYFESADPEMNLYWAMPYKGVVNGEVWIIAGQVVRSNESTVQRMIDAQFKEGKISRVIAYDKTPPPPPAEEEAPAEEGSDEEAPAEE</sequence>
<feature type="compositionally biased region" description="Acidic residues" evidence="1">
    <location>
        <begin position="157"/>
        <end position="175"/>
    </location>
</feature>